<name>A0A0F9GPP8_9ZZZZ</name>
<gene>
    <name evidence="1" type="ORF">LCGC14_2095280</name>
</gene>
<sequence>MSFPGVYPQQGVDRRIGQITVSEEWLSGLFAETESWTTFRCERGLPVGARLIEITHSRQQGNAILHFEHESFEPGIHPVLVAFGERTQAP</sequence>
<protein>
    <submittedName>
        <fullName evidence="1">Uncharacterized protein</fullName>
    </submittedName>
</protein>
<accession>A0A0F9GPP8</accession>
<organism evidence="1">
    <name type="scientific">marine sediment metagenome</name>
    <dbReference type="NCBI Taxonomy" id="412755"/>
    <lineage>
        <taxon>unclassified sequences</taxon>
        <taxon>metagenomes</taxon>
        <taxon>ecological metagenomes</taxon>
    </lineage>
</organism>
<proteinExistence type="predicted"/>
<evidence type="ECO:0000313" key="1">
    <source>
        <dbReference type="EMBL" id="KKL71400.1"/>
    </source>
</evidence>
<dbReference type="EMBL" id="LAZR01025605">
    <property type="protein sequence ID" value="KKL71400.1"/>
    <property type="molecule type" value="Genomic_DNA"/>
</dbReference>
<reference evidence="1" key="1">
    <citation type="journal article" date="2015" name="Nature">
        <title>Complex archaea that bridge the gap between prokaryotes and eukaryotes.</title>
        <authorList>
            <person name="Spang A."/>
            <person name="Saw J.H."/>
            <person name="Jorgensen S.L."/>
            <person name="Zaremba-Niedzwiedzka K."/>
            <person name="Martijn J."/>
            <person name="Lind A.E."/>
            <person name="van Eijk R."/>
            <person name="Schleper C."/>
            <person name="Guy L."/>
            <person name="Ettema T.J."/>
        </authorList>
    </citation>
    <scope>NUCLEOTIDE SEQUENCE</scope>
</reference>
<dbReference type="AlphaFoldDB" id="A0A0F9GPP8"/>
<comment type="caution">
    <text evidence="1">The sequence shown here is derived from an EMBL/GenBank/DDBJ whole genome shotgun (WGS) entry which is preliminary data.</text>
</comment>